<sequence length="111" mass="13009">MAKIIKKNIFVYLNLLIPLHFFVLLLMNFRPQHKLKASGLKRQPDVVAVLNCDLKLFVLASDGVIKFYNTFKNKYNDIIIKNHDNLKNMARILMEYMSFLGDDRSVVCCHY</sequence>
<comment type="caution">
    <text evidence="2">The sequence shown here is derived from an EMBL/GenBank/DDBJ whole genome shotgun (WGS) entry which is preliminary data.</text>
</comment>
<reference evidence="2 3" key="2">
    <citation type="submission" date="2016-08" db="EMBL/GenBank/DDBJ databases">
        <title>Pervasive Adenine N6-methylation of Active Genes in Fungi.</title>
        <authorList>
            <consortium name="DOE Joint Genome Institute"/>
            <person name="Mondo S.J."/>
            <person name="Dannebaum R.O."/>
            <person name="Kuo R.C."/>
            <person name="Labutti K."/>
            <person name="Haridas S."/>
            <person name="Kuo A."/>
            <person name="Salamov A."/>
            <person name="Ahrendt S.R."/>
            <person name="Lipzen A."/>
            <person name="Sullivan W."/>
            <person name="Andreopoulos W.B."/>
            <person name="Clum A."/>
            <person name="Lindquist E."/>
            <person name="Daum C."/>
            <person name="Ramamoorthy G.K."/>
            <person name="Gryganskyi A."/>
            <person name="Culley D."/>
            <person name="Magnuson J.K."/>
            <person name="James T.Y."/>
            <person name="O'Malley M.A."/>
            <person name="Stajich J.E."/>
            <person name="Spatafora J.W."/>
            <person name="Visel A."/>
            <person name="Grigoriev I.V."/>
        </authorList>
    </citation>
    <scope>NUCLEOTIDE SEQUENCE [LARGE SCALE GENOMIC DNA]</scope>
    <source>
        <strain evidence="2 3">S4</strain>
    </source>
</reference>
<organism evidence="2 3">
    <name type="scientific">Anaeromyces robustus</name>
    <dbReference type="NCBI Taxonomy" id="1754192"/>
    <lineage>
        <taxon>Eukaryota</taxon>
        <taxon>Fungi</taxon>
        <taxon>Fungi incertae sedis</taxon>
        <taxon>Chytridiomycota</taxon>
        <taxon>Chytridiomycota incertae sedis</taxon>
        <taxon>Neocallimastigomycetes</taxon>
        <taxon>Neocallimastigales</taxon>
        <taxon>Neocallimastigaceae</taxon>
        <taxon>Anaeromyces</taxon>
    </lineage>
</organism>
<name>A0A1Y1XFC7_9FUNG</name>
<proteinExistence type="predicted"/>
<evidence type="ECO:0000256" key="1">
    <source>
        <dbReference type="SAM" id="Phobius"/>
    </source>
</evidence>
<keyword evidence="3" id="KW-1185">Reference proteome</keyword>
<dbReference type="OrthoDB" id="2145232at2759"/>
<gene>
    <name evidence="2" type="ORF">BCR32DRAFT_277156</name>
</gene>
<evidence type="ECO:0008006" key="4">
    <source>
        <dbReference type="Google" id="ProtNLM"/>
    </source>
</evidence>
<keyword evidence="1" id="KW-1133">Transmembrane helix</keyword>
<dbReference type="AlphaFoldDB" id="A0A1Y1XFC7"/>
<accession>A0A1Y1XFC7</accession>
<dbReference type="Proteomes" id="UP000193944">
    <property type="component" value="Unassembled WGS sequence"/>
</dbReference>
<keyword evidence="1" id="KW-0812">Transmembrane</keyword>
<keyword evidence="1" id="KW-0472">Membrane</keyword>
<feature type="transmembrane region" description="Helical" evidence="1">
    <location>
        <begin position="9"/>
        <end position="29"/>
    </location>
</feature>
<evidence type="ECO:0000313" key="2">
    <source>
        <dbReference type="EMBL" id="ORX84459.1"/>
    </source>
</evidence>
<evidence type="ECO:0000313" key="3">
    <source>
        <dbReference type="Proteomes" id="UP000193944"/>
    </source>
</evidence>
<reference evidence="2 3" key="1">
    <citation type="submission" date="2016-08" db="EMBL/GenBank/DDBJ databases">
        <title>A Parts List for Fungal Cellulosomes Revealed by Comparative Genomics.</title>
        <authorList>
            <consortium name="DOE Joint Genome Institute"/>
            <person name="Haitjema C.H."/>
            <person name="Gilmore S.P."/>
            <person name="Henske J.K."/>
            <person name="Solomon K.V."/>
            <person name="De Groot R."/>
            <person name="Kuo A."/>
            <person name="Mondo S.J."/>
            <person name="Salamov A.A."/>
            <person name="Labutti K."/>
            <person name="Zhao Z."/>
            <person name="Chiniquy J."/>
            <person name="Barry K."/>
            <person name="Brewer H.M."/>
            <person name="Purvine S.O."/>
            <person name="Wright A.T."/>
            <person name="Boxma B."/>
            <person name="Van Alen T."/>
            <person name="Hackstein J.H."/>
            <person name="Baker S.E."/>
            <person name="Grigoriev I.V."/>
            <person name="O'Malley M.A."/>
        </authorList>
    </citation>
    <scope>NUCLEOTIDE SEQUENCE [LARGE SCALE GENOMIC DNA]</scope>
    <source>
        <strain evidence="2 3">S4</strain>
    </source>
</reference>
<dbReference type="STRING" id="1754192.A0A1Y1XFC7"/>
<protein>
    <recommendedName>
        <fullName evidence="4">PPM-type phosphatase domain-containing protein</fullName>
    </recommendedName>
</protein>
<dbReference type="EMBL" id="MCFG01000052">
    <property type="protein sequence ID" value="ORX84459.1"/>
    <property type="molecule type" value="Genomic_DNA"/>
</dbReference>